<gene>
    <name evidence="1" type="ORF">V5799_022628</name>
</gene>
<dbReference type="AlphaFoldDB" id="A0AAQ4FLH4"/>
<protein>
    <recommendedName>
        <fullName evidence="3">Transposable element</fullName>
    </recommendedName>
</protein>
<comment type="caution">
    <text evidence="1">The sequence shown here is derived from an EMBL/GenBank/DDBJ whole genome shotgun (WGS) entry which is preliminary data.</text>
</comment>
<organism evidence="1 2">
    <name type="scientific">Amblyomma americanum</name>
    <name type="common">Lone star tick</name>
    <dbReference type="NCBI Taxonomy" id="6943"/>
    <lineage>
        <taxon>Eukaryota</taxon>
        <taxon>Metazoa</taxon>
        <taxon>Ecdysozoa</taxon>
        <taxon>Arthropoda</taxon>
        <taxon>Chelicerata</taxon>
        <taxon>Arachnida</taxon>
        <taxon>Acari</taxon>
        <taxon>Parasitiformes</taxon>
        <taxon>Ixodida</taxon>
        <taxon>Ixodoidea</taxon>
        <taxon>Ixodidae</taxon>
        <taxon>Amblyomminae</taxon>
        <taxon>Amblyomma</taxon>
    </lineage>
</organism>
<sequence length="218" mass="24115">MLSVNNLVRPPKRASVEGEAPKLLLKLQDIDCKKAPSPTHVDTLAVLFDDILLEPADCMEGNSGTMQPMSPKECILDHLAGYVVKKLATMACSCCVQTLKNSTRKPNDLTAIRSKGYLQVPSDRLLGLLKIVEGYVEEFTVEKIACPNLYMNIIESILHDNRIPSASVGCPSHFVAATAEVIHFFLRCRLHFFTREKNKKSRESSRRSCPASGGKKLS</sequence>
<proteinExistence type="predicted"/>
<reference evidence="1 2" key="1">
    <citation type="journal article" date="2023" name="Arcadia Sci">
        <title>De novo assembly of a long-read Amblyomma americanum tick genome.</title>
        <authorList>
            <person name="Chou S."/>
            <person name="Poskanzer K.E."/>
            <person name="Rollins M."/>
            <person name="Thuy-Boun P.S."/>
        </authorList>
    </citation>
    <scope>NUCLEOTIDE SEQUENCE [LARGE SCALE GENOMIC DNA]</scope>
    <source>
        <strain evidence="1">F_SG_1</strain>
        <tissue evidence="1">Salivary glands</tissue>
    </source>
</reference>
<evidence type="ECO:0000313" key="1">
    <source>
        <dbReference type="EMBL" id="KAK8787595.1"/>
    </source>
</evidence>
<evidence type="ECO:0008006" key="3">
    <source>
        <dbReference type="Google" id="ProtNLM"/>
    </source>
</evidence>
<dbReference type="Proteomes" id="UP001321473">
    <property type="component" value="Unassembled WGS sequence"/>
</dbReference>
<dbReference type="EMBL" id="JARKHS020001663">
    <property type="protein sequence ID" value="KAK8787595.1"/>
    <property type="molecule type" value="Genomic_DNA"/>
</dbReference>
<keyword evidence="2" id="KW-1185">Reference proteome</keyword>
<name>A0AAQ4FLH4_AMBAM</name>
<accession>A0AAQ4FLH4</accession>
<evidence type="ECO:0000313" key="2">
    <source>
        <dbReference type="Proteomes" id="UP001321473"/>
    </source>
</evidence>